<organism evidence="3 4">
    <name type="scientific">Martelella alba</name>
    <dbReference type="NCBI Taxonomy" id="2590451"/>
    <lineage>
        <taxon>Bacteria</taxon>
        <taxon>Pseudomonadati</taxon>
        <taxon>Pseudomonadota</taxon>
        <taxon>Alphaproteobacteria</taxon>
        <taxon>Hyphomicrobiales</taxon>
        <taxon>Aurantimonadaceae</taxon>
        <taxon>Martelella</taxon>
    </lineage>
</organism>
<gene>
    <name evidence="3" type="ORF">FJU08_05295</name>
</gene>
<name>A0A506UFQ0_9HYPH</name>
<dbReference type="SMART" id="SM00869">
    <property type="entry name" value="Autotransporter"/>
    <property type="match status" value="1"/>
</dbReference>
<evidence type="ECO:0000259" key="2">
    <source>
        <dbReference type="PROSITE" id="PS51208"/>
    </source>
</evidence>
<feature type="domain" description="Autotransporter" evidence="2">
    <location>
        <begin position="1719"/>
        <end position="1999"/>
    </location>
</feature>
<dbReference type="InterPro" id="IPR036709">
    <property type="entry name" value="Autotransporte_beta_dom_sf"/>
</dbReference>
<evidence type="ECO:0000256" key="1">
    <source>
        <dbReference type="ARBA" id="ARBA00022729"/>
    </source>
</evidence>
<evidence type="ECO:0000313" key="4">
    <source>
        <dbReference type="Proteomes" id="UP000318801"/>
    </source>
</evidence>
<dbReference type="Pfam" id="PF03797">
    <property type="entry name" value="Autotransporter"/>
    <property type="match status" value="1"/>
</dbReference>
<keyword evidence="1" id="KW-0732">Signal</keyword>
<dbReference type="PROSITE" id="PS51208">
    <property type="entry name" value="AUTOTRANSPORTER"/>
    <property type="match status" value="1"/>
</dbReference>
<comment type="caution">
    <text evidence="3">The sequence shown here is derived from an EMBL/GenBank/DDBJ whole genome shotgun (WGS) entry which is preliminary data.</text>
</comment>
<dbReference type="InterPro" id="IPR013425">
    <property type="entry name" value="Autotrns_rpt"/>
</dbReference>
<dbReference type="OrthoDB" id="6053567at2"/>
<dbReference type="Gene3D" id="2.40.128.130">
    <property type="entry name" value="Autotransporter beta-domain"/>
    <property type="match status" value="1"/>
</dbReference>
<keyword evidence="4" id="KW-1185">Reference proteome</keyword>
<dbReference type="RefSeq" id="WP_141147926.1">
    <property type="nucleotide sequence ID" value="NZ_VHLG01000002.1"/>
</dbReference>
<dbReference type="EMBL" id="VHLG01000002">
    <property type="protein sequence ID" value="TPW32416.1"/>
    <property type="molecule type" value="Genomic_DNA"/>
</dbReference>
<sequence length="1999" mass="209798">MSRTDRNVNRQRLKTTHSTAVCAAPSPQRGRTSGQRWLPNLLTSTALGSMLLAGVAGSQAHADQTILYWWGNEATANSDGVWTTSYPLTDWVSTLPTQSTGYGDTVWPTNEHGLVAEFLTGLGGSSTNKTAGITVYETVWFDTINFDVGDTAGSLQPYRILDYDDNSKLVIAPDGEATAGTIFYGSKTTGTYTNDYGIPITVAIVNGTNGAGHEANGINITGTAPIYYEADMQYTGATTINTGALLFVGAGQVNTGNDNGSIAGAIKIADGGSFNIDNFGVTTLGPSNVISNEEQLGGTFTIWGDDRDRDIVVLNSDSSGFTGETTVKKKAQLTGNGKISGIVNFEYNTYLSGVAGTTLTLGDSSLNFNTGTSDPDVAAIKVELDKNYKQMALFETYDLSLKGVEFIVSFSSDADVGVYSIIDYTGNLNDDQFEETITGVQGYILADSHLVRLVVLGTVPPIPDPTFAQYWDGDPTSTNEDDGTVEGGNGTWKIGANNWTNASGTNNAVWAESEAIFAGESGGTVTVEGTQLFSTLTFRATGDGKSYTLVTDVGDTGELSLTPYSVTYGTIYVDAGVTATIGVDIVKGTSRDNGTDINVLTKLGSGAVVFINSAGSYEGSTNVEDGTLQLGNGSTPGSLDKSSNVIISSGATFIIDPSETPQSFSNVLKSATSVSGDFRVVGGDTSLDIVKFTSDSSEFYGATTVSAARLDLIQAKLGGDVTVDKSGILAGYGQIGEDVVVESNSTIAAEQGQKLEILGTITLESSSNFDAVLHATPNDKPADALIIVTGLATIDDTTVIDLGGSTLGSGTYYLMTYESGSSVNAAALNSNLHYTSSQYTAVLQTDATSLFLTVLDVGEEYYWNPDQHTSTPLGGDGTWYGPNYQQTKDWSDSDGSDQRYWANDNFAIFDEDAGTVTVDSITHGSISVSGMQFSEPGYLLTPNDPDNDKIELKDVAGNVPIIDVQDGTAVVNVILTGSQGFKKAGPGQLDLGAKNDVAGTVEVKEGTLRLLNTSSADGSLSGAIKIDEGAIFATFSINGDITLDTANILSGSGSFNVERGKTVFESTSSSFTGKTTVNGDGILTGTGQLGGEVTISKSGTLYGETGSVMTMTDSLEFALGSVLEVKLNNDTSPALFKTNTLTLSASQELKIDSNQPLPLPDGEYKLILYDNIIGDATDFDLKAYNNANGVFSRTASRTIGSEDYVVLLSGADYAGLYWDADGSGPGAKKGDGGNGTWTAISTNWTNYEGNLDQDDSWYDGGYAYFAGAAGTVTVDASTKGEITAASLNFSQNYTLESGTTQDVLDLSGDLSPDTFVHISVASGFEAKITAQLAIESDLIVEGGGTLRIAPADASNETTGDRNVTIQNNSTLSLGDPTWDIESNLALPEKSNFTIKKGSTLNLDAGQKYSYDFNGKLSGEGTMNLGGEYRTVGITGKENDFKGVTNMIGGYLQMGDGSKLLGTLNVSNNSPFYPTTLALGGNVTLGTVNVLENSSLDFSTTASFKSVATMDNLVLKTGGQVKFIASDVEASSSKIVTENATIDGTEFYVELGGSISSPATFTLIQSTNDINYVNKDNITVQPQQSQKYRLLKVLNAKSFQVDLTVNSDFFATEAESAFGTNARRTVNSLISLGSRHDLMFDYAAIDDPLERERTAEILSGDIYASTASAMVANSRYVRDATGQHMRDISGGISAGQAMSTVSNYAAQPATTTPAFDGFTETNSGIDLWSTGYGAWSSVDGDSDAGIAGASNNVGGFIFGADAAAFGNLRLGALGAYGHSSFKADDHYSSGNSNDVTFGMYGGGNWGGIGANFGASYTWHDITTSRSINLSHFDDNLDSDYSAGTFQLFGGLGYTFDFGSGFRLEPYADAAYVHYQSDDMGEVGGPLALSVLGSDMNTGYSTIGLRGGWDINVGATQNKLSGAIGWRHAYGDIEPFANIGFVAGGDTQMILGTPLAQDQAVLNIGWETQFSNTVSFGVDYTGLFGGGSDSQTVSGKLSIRF</sequence>
<dbReference type="SUPFAM" id="SSF51126">
    <property type="entry name" value="Pectin lyase-like"/>
    <property type="match status" value="1"/>
</dbReference>
<dbReference type="Proteomes" id="UP000318801">
    <property type="component" value="Unassembled WGS sequence"/>
</dbReference>
<protein>
    <submittedName>
        <fullName evidence="3">Autotransporter outer membrane beta-barrel domain-containing protein</fullName>
    </submittedName>
</protein>
<dbReference type="Pfam" id="PF12951">
    <property type="entry name" value="PATR"/>
    <property type="match status" value="2"/>
</dbReference>
<proteinExistence type="predicted"/>
<dbReference type="SUPFAM" id="SSF103515">
    <property type="entry name" value="Autotransporter"/>
    <property type="match status" value="1"/>
</dbReference>
<evidence type="ECO:0000313" key="3">
    <source>
        <dbReference type="EMBL" id="TPW32416.1"/>
    </source>
</evidence>
<dbReference type="InterPro" id="IPR005546">
    <property type="entry name" value="Autotransporte_beta"/>
</dbReference>
<dbReference type="InterPro" id="IPR011050">
    <property type="entry name" value="Pectin_lyase_fold/virulence"/>
</dbReference>
<accession>A0A506UFQ0</accession>
<reference evidence="3 4" key="1">
    <citation type="submission" date="2019-06" db="EMBL/GenBank/DDBJ databases">
        <authorList>
            <person name="Li M."/>
        </authorList>
    </citation>
    <scope>NUCLEOTIDE SEQUENCE [LARGE SCALE GENOMIC DNA]</scope>
    <source>
        <strain evidence="3 4">BGMRC2036</strain>
    </source>
</reference>